<dbReference type="CDD" id="cd22160">
    <property type="entry name" value="F-box_AtFBL13-like"/>
    <property type="match status" value="1"/>
</dbReference>
<dbReference type="PANTHER" id="PTHR31900">
    <property type="entry name" value="F-BOX/RNI SUPERFAMILY PROTEIN-RELATED"/>
    <property type="match status" value="1"/>
</dbReference>
<evidence type="ECO:0000313" key="3">
    <source>
        <dbReference type="EMBL" id="RXH84107.1"/>
    </source>
</evidence>
<dbReference type="InterPro" id="IPR055411">
    <property type="entry name" value="LRR_FXL15/At3g58940/PEG3-like"/>
</dbReference>
<feature type="domain" description="F-box" evidence="2">
    <location>
        <begin position="2"/>
        <end position="50"/>
    </location>
</feature>
<dbReference type="SUPFAM" id="SSF52047">
    <property type="entry name" value="RNI-like"/>
    <property type="match status" value="1"/>
</dbReference>
<dbReference type="PROSITE" id="PS50181">
    <property type="entry name" value="FBOX"/>
    <property type="match status" value="1"/>
</dbReference>
<dbReference type="InterPro" id="IPR036047">
    <property type="entry name" value="F-box-like_dom_sf"/>
</dbReference>
<dbReference type="Pfam" id="PF24758">
    <property type="entry name" value="LRR_At5g56370"/>
    <property type="match status" value="1"/>
</dbReference>
<evidence type="ECO:0000256" key="1">
    <source>
        <dbReference type="SAM" id="SignalP"/>
    </source>
</evidence>
<dbReference type="InterPro" id="IPR053781">
    <property type="entry name" value="F-box_AtFBL13-like"/>
</dbReference>
<dbReference type="PANTHER" id="PTHR31900:SF34">
    <property type="entry name" value="EMB|CAB62440.1-RELATED"/>
    <property type="match status" value="1"/>
</dbReference>
<accession>A0A498IPW4</accession>
<evidence type="ECO:0000259" key="2">
    <source>
        <dbReference type="PROSITE" id="PS50181"/>
    </source>
</evidence>
<dbReference type="Proteomes" id="UP000290289">
    <property type="component" value="Chromosome 11"/>
</dbReference>
<proteinExistence type="predicted"/>
<protein>
    <recommendedName>
        <fullName evidence="2">F-box domain-containing protein</fullName>
    </recommendedName>
</protein>
<dbReference type="Gene3D" id="3.80.10.10">
    <property type="entry name" value="Ribonuclease Inhibitor"/>
    <property type="match status" value="1"/>
</dbReference>
<dbReference type="Pfam" id="PF00646">
    <property type="entry name" value="F-box"/>
    <property type="match status" value="1"/>
</dbReference>
<reference evidence="3 4" key="1">
    <citation type="submission" date="2018-10" db="EMBL/GenBank/DDBJ databases">
        <title>A high-quality apple genome assembly.</title>
        <authorList>
            <person name="Hu J."/>
        </authorList>
    </citation>
    <scope>NUCLEOTIDE SEQUENCE [LARGE SCALE GENOMIC DNA]</scope>
    <source>
        <strain evidence="4">cv. HFTH1</strain>
        <tissue evidence="3">Young leaf</tissue>
    </source>
</reference>
<dbReference type="SUPFAM" id="SSF81383">
    <property type="entry name" value="F-box domain"/>
    <property type="match status" value="1"/>
</dbReference>
<dbReference type="InterPro" id="IPR050232">
    <property type="entry name" value="FBL13/AtMIF1-like"/>
</dbReference>
<organism evidence="3 4">
    <name type="scientific">Malus domestica</name>
    <name type="common">Apple</name>
    <name type="synonym">Pyrus malus</name>
    <dbReference type="NCBI Taxonomy" id="3750"/>
    <lineage>
        <taxon>Eukaryota</taxon>
        <taxon>Viridiplantae</taxon>
        <taxon>Streptophyta</taxon>
        <taxon>Embryophyta</taxon>
        <taxon>Tracheophyta</taxon>
        <taxon>Spermatophyta</taxon>
        <taxon>Magnoliopsida</taxon>
        <taxon>eudicotyledons</taxon>
        <taxon>Gunneridae</taxon>
        <taxon>Pentapetalae</taxon>
        <taxon>rosids</taxon>
        <taxon>fabids</taxon>
        <taxon>Rosales</taxon>
        <taxon>Rosaceae</taxon>
        <taxon>Amygdaloideae</taxon>
        <taxon>Maleae</taxon>
        <taxon>Malus</taxon>
    </lineage>
</organism>
<dbReference type="InterPro" id="IPR032675">
    <property type="entry name" value="LRR_dom_sf"/>
</dbReference>
<dbReference type="AlphaFoldDB" id="A0A498IPW4"/>
<feature type="signal peptide" evidence="1">
    <location>
        <begin position="1"/>
        <end position="25"/>
    </location>
</feature>
<sequence>MASMIRALPDTILCHILSFLETLHAVRTTVLSTRWNNIWTSVPNLDFNDGHKSFSSEGEDPFEVDGWVCTTARHNVIELDFHHCLDKPRTTFEFPQCIFMCKTLVVLKIFSNCTACSLPPSGCFPSLRFLHVTLHYPDNSVERLISCFPVLEDLTIDGTLRSLTSCVDFNFDIFAPELKTLTISLSIGCPTEPYYVFINAPKLEYIHLSQNTMAHYCFVNVKSLVKANIVLKAYQEQFIMLNIFCFRGCRHQYFLPEDLVLHDCSYWDLLPTVLQISQNLQHLNLEDANSPYGDSRDDMLRWQWQSIC</sequence>
<keyword evidence="4" id="KW-1185">Reference proteome</keyword>
<keyword evidence="1" id="KW-0732">Signal</keyword>
<feature type="chain" id="PRO_5019802743" description="F-box domain-containing protein" evidence="1">
    <location>
        <begin position="26"/>
        <end position="308"/>
    </location>
</feature>
<dbReference type="EMBL" id="RDQH01000337">
    <property type="protein sequence ID" value="RXH84107.1"/>
    <property type="molecule type" value="Genomic_DNA"/>
</dbReference>
<dbReference type="InterPro" id="IPR001810">
    <property type="entry name" value="F-box_dom"/>
</dbReference>
<evidence type="ECO:0000313" key="4">
    <source>
        <dbReference type="Proteomes" id="UP000290289"/>
    </source>
</evidence>
<name>A0A498IPW4_MALDO</name>
<comment type="caution">
    <text evidence="3">The sequence shown here is derived from an EMBL/GenBank/DDBJ whole genome shotgun (WGS) entry which is preliminary data.</text>
</comment>
<gene>
    <name evidence="3" type="ORF">DVH24_027006</name>
</gene>